<accession>A0A919BPS4</accession>
<evidence type="ECO:0000256" key="1">
    <source>
        <dbReference type="SAM" id="Phobius"/>
    </source>
</evidence>
<dbReference type="AlphaFoldDB" id="A0A919BPS4"/>
<keyword evidence="3" id="KW-1185">Reference proteome</keyword>
<proteinExistence type="predicted"/>
<feature type="transmembrane region" description="Helical" evidence="1">
    <location>
        <begin position="187"/>
        <end position="212"/>
    </location>
</feature>
<evidence type="ECO:0000313" key="3">
    <source>
        <dbReference type="Proteomes" id="UP000623842"/>
    </source>
</evidence>
<dbReference type="NCBIfam" id="NF041646">
    <property type="entry name" value="VC0807_fam"/>
    <property type="match status" value="1"/>
</dbReference>
<feature type="transmembrane region" description="Helical" evidence="1">
    <location>
        <begin position="34"/>
        <end position="53"/>
    </location>
</feature>
<gene>
    <name evidence="2" type="ORF">GCM10017161_38230</name>
</gene>
<feature type="transmembrane region" description="Helical" evidence="1">
    <location>
        <begin position="60"/>
        <end position="81"/>
    </location>
</feature>
<keyword evidence="1" id="KW-0472">Membrane</keyword>
<feature type="transmembrane region" description="Helical" evidence="1">
    <location>
        <begin position="12"/>
        <end position="28"/>
    </location>
</feature>
<feature type="transmembrane region" description="Helical" evidence="1">
    <location>
        <begin position="145"/>
        <end position="167"/>
    </location>
</feature>
<organism evidence="2 3">
    <name type="scientific">Thalassotalea marina</name>
    <dbReference type="NCBI Taxonomy" id="1673741"/>
    <lineage>
        <taxon>Bacteria</taxon>
        <taxon>Pseudomonadati</taxon>
        <taxon>Pseudomonadota</taxon>
        <taxon>Gammaproteobacteria</taxon>
        <taxon>Alteromonadales</taxon>
        <taxon>Colwelliaceae</taxon>
        <taxon>Thalassotalea</taxon>
    </lineage>
</organism>
<dbReference type="Proteomes" id="UP000623842">
    <property type="component" value="Unassembled WGS sequence"/>
</dbReference>
<name>A0A919BPS4_9GAMM</name>
<sequence>MVEKKKNSNSLIELLFNVIIPVVILTKFSDPENLGVELGLYTALAFPIGYAIYEYSKQRTLNYLSVLGVISTLLTGGIALLELDNQWLAVKEALIPGLIATFVFVTGRLGKPILEKFLFMSGILEQDSLYKLLEEKRQLNAYKMVILRANLFLVYTFVFSSVMNYLLAKWIVVAPAGTEEFNEQLGYMMGISYPAIAIPTMIAMFAILFYIFKQIGKLTGRSFSELVEG</sequence>
<reference evidence="2" key="2">
    <citation type="submission" date="2020-09" db="EMBL/GenBank/DDBJ databases">
        <authorList>
            <person name="Sun Q."/>
            <person name="Kim S."/>
        </authorList>
    </citation>
    <scope>NUCLEOTIDE SEQUENCE</scope>
    <source>
        <strain evidence="2">KCTC 42731</strain>
    </source>
</reference>
<keyword evidence="1" id="KW-0812">Transmembrane</keyword>
<reference evidence="2" key="1">
    <citation type="journal article" date="2014" name="Int. J. Syst. Evol. Microbiol.">
        <title>Complete genome sequence of Corynebacterium casei LMG S-19264T (=DSM 44701T), isolated from a smear-ripened cheese.</title>
        <authorList>
            <consortium name="US DOE Joint Genome Institute (JGI-PGF)"/>
            <person name="Walter F."/>
            <person name="Albersmeier A."/>
            <person name="Kalinowski J."/>
            <person name="Ruckert C."/>
        </authorList>
    </citation>
    <scope>NUCLEOTIDE SEQUENCE</scope>
    <source>
        <strain evidence="2">KCTC 42731</strain>
    </source>
</reference>
<comment type="caution">
    <text evidence="2">The sequence shown here is derived from an EMBL/GenBank/DDBJ whole genome shotgun (WGS) entry which is preliminary data.</text>
</comment>
<feature type="transmembrane region" description="Helical" evidence="1">
    <location>
        <begin position="93"/>
        <end position="110"/>
    </location>
</feature>
<keyword evidence="1" id="KW-1133">Transmembrane helix</keyword>
<protein>
    <submittedName>
        <fullName evidence="2">MFS transporter</fullName>
    </submittedName>
</protein>
<evidence type="ECO:0000313" key="2">
    <source>
        <dbReference type="EMBL" id="GHG05080.1"/>
    </source>
</evidence>
<dbReference type="EMBL" id="BNCK01000011">
    <property type="protein sequence ID" value="GHG05080.1"/>
    <property type="molecule type" value="Genomic_DNA"/>
</dbReference>